<dbReference type="Proteomes" id="UP001275315">
    <property type="component" value="Unassembled WGS sequence"/>
</dbReference>
<evidence type="ECO:0000256" key="10">
    <source>
        <dbReference type="ARBA" id="ARBA00023098"/>
    </source>
</evidence>
<reference evidence="17 18" key="1">
    <citation type="submission" date="2023-10" db="EMBL/GenBank/DDBJ databases">
        <title>Virgibacillus soli CC-YMP-6 genome.</title>
        <authorList>
            <person name="Miliotis G."/>
            <person name="Sengupta P."/>
            <person name="Hameed A."/>
            <person name="Chuvochina M."/>
            <person name="Mcdonagh F."/>
            <person name="Simpson A.C."/>
            <person name="Singh N.K."/>
            <person name="Rekha P.D."/>
            <person name="Raman K."/>
            <person name="Hugenholtz P."/>
            <person name="Venkateswaran K."/>
        </authorList>
    </citation>
    <scope>NUCLEOTIDE SEQUENCE [LARGE SCALE GENOMIC DNA]</scope>
    <source>
        <strain evidence="17 18">CC-YMP-6</strain>
    </source>
</reference>
<protein>
    <recommendedName>
        <fullName evidence="5">CDP-diacylglycerol--serine O-phosphatidyltransferase</fullName>
        <ecNumber evidence="4">2.7.8.8</ecNumber>
    </recommendedName>
    <alternativeName>
        <fullName evidence="14">Phosphatidylserine synthase</fullName>
    </alternativeName>
</protein>
<accession>A0ABU5CVB7</accession>
<dbReference type="PROSITE" id="PS00379">
    <property type="entry name" value="CDP_ALCOHOL_P_TRANSF"/>
    <property type="match status" value="1"/>
</dbReference>
<evidence type="ECO:0000256" key="16">
    <source>
        <dbReference type="SAM" id="Phobius"/>
    </source>
</evidence>
<keyword evidence="9 16" id="KW-1133">Transmembrane helix</keyword>
<dbReference type="Gene3D" id="1.20.120.1760">
    <property type="match status" value="1"/>
</dbReference>
<keyword evidence="7 15" id="KW-0808">Transferase</keyword>
<evidence type="ECO:0000256" key="13">
    <source>
        <dbReference type="ARBA" id="ARBA00023264"/>
    </source>
</evidence>
<feature type="transmembrane region" description="Helical" evidence="16">
    <location>
        <begin position="99"/>
        <end position="118"/>
    </location>
</feature>
<dbReference type="InterPro" id="IPR050324">
    <property type="entry name" value="CDP-alcohol_PTase-I"/>
</dbReference>
<feature type="transmembrane region" description="Helical" evidence="16">
    <location>
        <begin position="130"/>
        <end position="149"/>
    </location>
</feature>
<evidence type="ECO:0000256" key="12">
    <source>
        <dbReference type="ARBA" id="ARBA00023209"/>
    </source>
</evidence>
<name>A0ABU5CVB7_9BACI</name>
<dbReference type="PANTHER" id="PTHR14269">
    <property type="entry name" value="CDP-DIACYLGLYCEROL--GLYCEROL-3-PHOSPHATE 3-PHOSPHATIDYLTRANSFERASE-RELATED"/>
    <property type="match status" value="1"/>
</dbReference>
<evidence type="ECO:0000256" key="7">
    <source>
        <dbReference type="ARBA" id="ARBA00022679"/>
    </source>
</evidence>
<sequence>MFLIRRIDYTKIKAQMANFITLINLSFGAVAIITLLKGFVHMSILFIFLAALFDRFDGMVARKYNIESDFGKELDSLCDMVSFGVAPAMLIYQTSLDSIPGVGLSLVIIFILCGAVRLARYNVKEFDGAFYGIPITAAGVILTFCALFAEHLPILFYAILTTILAILMVSNIRIQKM</sequence>
<dbReference type="EMBL" id="JAWDIQ010000003">
    <property type="protein sequence ID" value="MDY0410325.1"/>
    <property type="molecule type" value="Genomic_DNA"/>
</dbReference>
<evidence type="ECO:0000256" key="6">
    <source>
        <dbReference type="ARBA" id="ARBA00022516"/>
    </source>
</evidence>
<evidence type="ECO:0000256" key="5">
    <source>
        <dbReference type="ARBA" id="ARBA00017171"/>
    </source>
</evidence>
<evidence type="ECO:0000313" key="17">
    <source>
        <dbReference type="EMBL" id="MDY0410325.1"/>
    </source>
</evidence>
<dbReference type="RefSeq" id="WP_320381199.1">
    <property type="nucleotide sequence ID" value="NZ_JAWDIQ010000003.1"/>
</dbReference>
<comment type="subcellular location">
    <subcellularLocation>
        <location evidence="2">Endomembrane system</location>
        <topology evidence="2">Multi-pass membrane protein</topology>
    </subcellularLocation>
</comment>
<organism evidence="17 18">
    <name type="scientific">Paracerasibacillus soli</name>
    <dbReference type="NCBI Taxonomy" id="480284"/>
    <lineage>
        <taxon>Bacteria</taxon>
        <taxon>Bacillati</taxon>
        <taxon>Bacillota</taxon>
        <taxon>Bacilli</taxon>
        <taxon>Bacillales</taxon>
        <taxon>Bacillaceae</taxon>
        <taxon>Paracerasibacillus</taxon>
    </lineage>
</organism>
<evidence type="ECO:0000256" key="1">
    <source>
        <dbReference type="ARBA" id="ARBA00000287"/>
    </source>
</evidence>
<comment type="caution">
    <text evidence="17">The sequence shown here is derived from an EMBL/GenBank/DDBJ whole genome shotgun (WGS) entry which is preliminary data.</text>
</comment>
<dbReference type="PANTHER" id="PTHR14269:SF61">
    <property type="entry name" value="CDP-DIACYLGLYCEROL--SERINE O-PHOSPHATIDYLTRANSFERASE"/>
    <property type="match status" value="1"/>
</dbReference>
<evidence type="ECO:0000256" key="4">
    <source>
        <dbReference type="ARBA" id="ARBA00013174"/>
    </source>
</evidence>
<evidence type="ECO:0000256" key="8">
    <source>
        <dbReference type="ARBA" id="ARBA00022692"/>
    </source>
</evidence>
<keyword evidence="6" id="KW-0444">Lipid biosynthesis</keyword>
<dbReference type="InterPro" id="IPR048254">
    <property type="entry name" value="CDP_ALCOHOL_P_TRANSF_CS"/>
</dbReference>
<comment type="catalytic activity">
    <reaction evidence="1">
        <text>a CDP-1,2-diacyl-sn-glycerol + L-serine = a 1,2-diacyl-sn-glycero-3-phospho-L-serine + CMP + H(+)</text>
        <dbReference type="Rhea" id="RHEA:16913"/>
        <dbReference type="ChEBI" id="CHEBI:15378"/>
        <dbReference type="ChEBI" id="CHEBI:33384"/>
        <dbReference type="ChEBI" id="CHEBI:57262"/>
        <dbReference type="ChEBI" id="CHEBI:58332"/>
        <dbReference type="ChEBI" id="CHEBI:60377"/>
        <dbReference type="EC" id="2.7.8.8"/>
    </reaction>
</comment>
<evidence type="ECO:0000256" key="15">
    <source>
        <dbReference type="RuleBase" id="RU003750"/>
    </source>
</evidence>
<keyword evidence="8 16" id="KW-0812">Transmembrane</keyword>
<feature type="transmembrane region" description="Helical" evidence="16">
    <location>
        <begin position="39"/>
        <end position="56"/>
    </location>
</feature>
<dbReference type="NCBIfam" id="TIGR00473">
    <property type="entry name" value="pssA"/>
    <property type="match status" value="1"/>
</dbReference>
<dbReference type="Pfam" id="PF01066">
    <property type="entry name" value="CDP-OH_P_transf"/>
    <property type="match status" value="1"/>
</dbReference>
<dbReference type="InterPro" id="IPR000462">
    <property type="entry name" value="CDP-OH_P_trans"/>
</dbReference>
<dbReference type="GO" id="GO:0003882">
    <property type="term" value="F:CDP-diacylglycerol-serine O-phosphatidyltransferase activity"/>
    <property type="evidence" value="ECO:0007669"/>
    <property type="project" value="UniProtKB-EC"/>
</dbReference>
<evidence type="ECO:0000256" key="3">
    <source>
        <dbReference type="ARBA" id="ARBA00010441"/>
    </source>
</evidence>
<keyword evidence="12" id="KW-0594">Phospholipid biosynthesis</keyword>
<evidence type="ECO:0000256" key="11">
    <source>
        <dbReference type="ARBA" id="ARBA00023136"/>
    </source>
</evidence>
<dbReference type="InterPro" id="IPR043130">
    <property type="entry name" value="CDP-OH_PTrfase_TM_dom"/>
</dbReference>
<keyword evidence="18" id="KW-1185">Reference proteome</keyword>
<evidence type="ECO:0000256" key="14">
    <source>
        <dbReference type="ARBA" id="ARBA00032361"/>
    </source>
</evidence>
<evidence type="ECO:0000256" key="2">
    <source>
        <dbReference type="ARBA" id="ARBA00004127"/>
    </source>
</evidence>
<proteinExistence type="inferred from homology"/>
<comment type="similarity">
    <text evidence="3 15">Belongs to the CDP-alcohol phosphatidyltransferase class-I family.</text>
</comment>
<keyword evidence="10" id="KW-0443">Lipid metabolism</keyword>
<keyword evidence="13" id="KW-1208">Phospholipid metabolism</keyword>
<dbReference type="InterPro" id="IPR004533">
    <property type="entry name" value="CDP-diaglyc--ser_O-PTrfase"/>
</dbReference>
<evidence type="ECO:0000313" key="18">
    <source>
        <dbReference type="Proteomes" id="UP001275315"/>
    </source>
</evidence>
<dbReference type="EC" id="2.7.8.8" evidence="4"/>
<keyword evidence="11 16" id="KW-0472">Membrane</keyword>
<feature type="transmembrane region" description="Helical" evidence="16">
    <location>
        <begin position="155"/>
        <end position="174"/>
    </location>
</feature>
<gene>
    <name evidence="17" type="primary">pssA</name>
    <name evidence="17" type="ORF">RWD45_19445</name>
</gene>
<evidence type="ECO:0000256" key="9">
    <source>
        <dbReference type="ARBA" id="ARBA00022989"/>
    </source>
</evidence>